<dbReference type="SUPFAM" id="SSF52833">
    <property type="entry name" value="Thioredoxin-like"/>
    <property type="match status" value="1"/>
</dbReference>
<keyword evidence="3" id="KW-0689">Ribosomal protein</keyword>
<protein>
    <recommendedName>
        <fullName evidence="6">Large ribosomal subunit protein mL43</fullName>
    </recommendedName>
</protein>
<sequence>MYEDICEGMVLHGEIIHQDDEAILMRLIEKVTAKKSNLVTPSTTCQPNDLDELTPEILPSTSHDADYYEHVGMCYPNASDASWKPGFKCVLNMSNSHLFLVPKFIKTPSQNGVGRYVCQLQRVVLKFCKSIGNCRGMREFIEYDLVNYAKENPGTVVYLKPRRHRGPVICAEYLNGEKQTIFCHNFSREEIGKWLNLVKTQSGNHDGTRLRKLWHTDYPSIQGPWTPYTFRDPNLNLVEFPNSDLSRPLNQPKTATEELLEIFKKQQVDSSLENNRAE</sequence>
<evidence type="ECO:0000256" key="4">
    <source>
        <dbReference type="ARBA" id="ARBA00023128"/>
    </source>
</evidence>
<evidence type="ECO:0000256" key="3">
    <source>
        <dbReference type="ARBA" id="ARBA00022980"/>
    </source>
</evidence>
<evidence type="ECO:0000256" key="5">
    <source>
        <dbReference type="ARBA" id="ARBA00023274"/>
    </source>
</evidence>
<evidence type="ECO:0000256" key="2">
    <source>
        <dbReference type="ARBA" id="ARBA00006073"/>
    </source>
</evidence>
<comment type="similarity">
    <text evidence="2">Belongs to the mitochondrion-specific ribosomal protein mL43 family.</text>
</comment>
<dbReference type="FunFam" id="3.40.30.10:FF:000257">
    <property type="entry name" value="39S ribosomal protein L43"/>
    <property type="match status" value="1"/>
</dbReference>
<keyword evidence="5" id="KW-0687">Ribonucleoprotein</keyword>
<dbReference type="SMART" id="SM00916">
    <property type="entry name" value="L51_S25_CI-B8"/>
    <property type="match status" value="1"/>
</dbReference>
<feature type="domain" description="Ribosomal protein/NADH dehydrogenase" evidence="7">
    <location>
        <begin position="129"/>
        <end position="202"/>
    </location>
</feature>
<gene>
    <name evidence="8" type="ORF">RN001_006149</name>
</gene>
<dbReference type="Gene3D" id="3.40.30.10">
    <property type="entry name" value="Glutaredoxin"/>
    <property type="match status" value="1"/>
</dbReference>
<keyword evidence="4" id="KW-0496">Mitochondrion</keyword>
<dbReference type="EMBL" id="JARPUR010000002">
    <property type="protein sequence ID" value="KAK4882830.1"/>
    <property type="molecule type" value="Genomic_DNA"/>
</dbReference>
<accession>A0AAN7Q8L9</accession>
<evidence type="ECO:0000256" key="6">
    <source>
        <dbReference type="ARBA" id="ARBA00035188"/>
    </source>
</evidence>
<dbReference type="PANTHER" id="PTHR21396:SF2">
    <property type="entry name" value="LARGE RIBOSOMAL SUBUNIT PROTEIN ML43"/>
    <property type="match status" value="1"/>
</dbReference>
<dbReference type="InterPro" id="IPR007741">
    <property type="entry name" value="Ribosomal_mL43/mS25/NADH_DH"/>
</dbReference>
<dbReference type="GO" id="GO:0003735">
    <property type="term" value="F:structural constituent of ribosome"/>
    <property type="evidence" value="ECO:0007669"/>
    <property type="project" value="InterPro"/>
</dbReference>
<dbReference type="PANTHER" id="PTHR21396">
    <property type="entry name" value="39S RIBOSOMAL PROTEIN L43"/>
    <property type="match status" value="1"/>
</dbReference>
<dbReference type="InterPro" id="IPR036249">
    <property type="entry name" value="Thioredoxin-like_sf"/>
</dbReference>
<evidence type="ECO:0000313" key="9">
    <source>
        <dbReference type="Proteomes" id="UP001353858"/>
    </source>
</evidence>
<proteinExistence type="inferred from homology"/>
<organism evidence="8 9">
    <name type="scientific">Aquatica leii</name>
    <dbReference type="NCBI Taxonomy" id="1421715"/>
    <lineage>
        <taxon>Eukaryota</taxon>
        <taxon>Metazoa</taxon>
        <taxon>Ecdysozoa</taxon>
        <taxon>Arthropoda</taxon>
        <taxon>Hexapoda</taxon>
        <taxon>Insecta</taxon>
        <taxon>Pterygota</taxon>
        <taxon>Neoptera</taxon>
        <taxon>Endopterygota</taxon>
        <taxon>Coleoptera</taxon>
        <taxon>Polyphaga</taxon>
        <taxon>Elateriformia</taxon>
        <taxon>Elateroidea</taxon>
        <taxon>Lampyridae</taxon>
        <taxon>Luciolinae</taxon>
        <taxon>Aquatica</taxon>
    </lineage>
</organism>
<reference evidence="9" key="1">
    <citation type="submission" date="2023-01" db="EMBL/GenBank/DDBJ databases">
        <title>Key to firefly adult light organ development and bioluminescence: homeobox transcription factors regulate luciferase expression and transportation to peroxisome.</title>
        <authorList>
            <person name="Fu X."/>
        </authorList>
    </citation>
    <scope>NUCLEOTIDE SEQUENCE [LARGE SCALE GENOMIC DNA]</scope>
</reference>
<dbReference type="AlphaFoldDB" id="A0AAN7Q8L9"/>
<dbReference type="GO" id="GO:0005762">
    <property type="term" value="C:mitochondrial large ribosomal subunit"/>
    <property type="evidence" value="ECO:0007669"/>
    <property type="project" value="TreeGrafter"/>
</dbReference>
<evidence type="ECO:0000313" key="8">
    <source>
        <dbReference type="EMBL" id="KAK4882830.1"/>
    </source>
</evidence>
<evidence type="ECO:0000259" key="7">
    <source>
        <dbReference type="SMART" id="SM00916"/>
    </source>
</evidence>
<keyword evidence="9" id="KW-1185">Reference proteome</keyword>
<comment type="caution">
    <text evidence="8">The sequence shown here is derived from an EMBL/GenBank/DDBJ whole genome shotgun (WGS) entry which is preliminary data.</text>
</comment>
<evidence type="ECO:0000256" key="1">
    <source>
        <dbReference type="ARBA" id="ARBA00004173"/>
    </source>
</evidence>
<dbReference type="Proteomes" id="UP001353858">
    <property type="component" value="Unassembled WGS sequence"/>
</dbReference>
<dbReference type="GO" id="GO:0032543">
    <property type="term" value="P:mitochondrial translation"/>
    <property type="evidence" value="ECO:0007669"/>
    <property type="project" value="InterPro"/>
</dbReference>
<name>A0AAN7Q8L9_9COLE</name>
<comment type="subcellular location">
    <subcellularLocation>
        <location evidence="1">Mitochondrion</location>
    </subcellularLocation>
</comment>
<dbReference type="InterPro" id="IPR039927">
    <property type="entry name" value="Ribosomal_mL43"/>
</dbReference>
<dbReference type="Pfam" id="PF05047">
    <property type="entry name" value="L51_S25_CI-B8"/>
    <property type="match status" value="1"/>
</dbReference>